<dbReference type="Gene3D" id="3.90.1150.10">
    <property type="entry name" value="Aspartate Aminotransferase, domain 1"/>
    <property type="match status" value="1"/>
</dbReference>
<feature type="binding site" evidence="14">
    <location>
        <position position="172"/>
    </location>
    <ligand>
        <name>pyridoxal 5'-phosphate</name>
        <dbReference type="ChEBI" id="CHEBI:597326"/>
    </ligand>
</feature>
<protein>
    <recommendedName>
        <fullName evidence="14">Phosphoserine aminotransferase</fullName>
        <ecNumber evidence="14">2.6.1.52</ecNumber>
    </recommendedName>
    <alternativeName>
        <fullName evidence="14">Phosphohydroxythreonine aminotransferase</fullName>
        <shortName evidence="14">PSAT</shortName>
    </alternativeName>
</protein>
<keyword evidence="8 14" id="KW-0663">Pyridoxal phosphate</keyword>
<comment type="catalytic activity">
    <reaction evidence="13 14">
        <text>O-phospho-L-serine + 2-oxoglutarate = 3-phosphooxypyruvate + L-glutamate</text>
        <dbReference type="Rhea" id="RHEA:14329"/>
        <dbReference type="ChEBI" id="CHEBI:16810"/>
        <dbReference type="ChEBI" id="CHEBI:18110"/>
        <dbReference type="ChEBI" id="CHEBI:29985"/>
        <dbReference type="ChEBI" id="CHEBI:57524"/>
        <dbReference type="EC" id="2.6.1.52"/>
    </reaction>
</comment>
<dbReference type="InterPro" id="IPR015424">
    <property type="entry name" value="PyrdxlP-dep_Trfase"/>
</dbReference>
<feature type="binding site" evidence="14">
    <location>
        <begin position="247"/>
        <end position="248"/>
    </location>
    <ligand>
        <name>pyridoxal 5'-phosphate</name>
        <dbReference type="ChEBI" id="CHEBI:597326"/>
    </ligand>
</feature>
<dbReference type="GO" id="GO:0008453">
    <property type="term" value="F:alanine-glyoxylate transaminase activity"/>
    <property type="evidence" value="ECO:0007669"/>
    <property type="project" value="TreeGrafter"/>
</dbReference>
<feature type="binding site" evidence="14">
    <location>
        <position position="195"/>
    </location>
    <ligand>
        <name>pyridoxal 5'-phosphate</name>
        <dbReference type="ChEBI" id="CHEBI:597326"/>
    </ligand>
</feature>
<dbReference type="Pfam" id="PF00266">
    <property type="entry name" value="Aminotran_5"/>
    <property type="match status" value="1"/>
</dbReference>
<dbReference type="SUPFAM" id="SSF53383">
    <property type="entry name" value="PLP-dependent transferases"/>
    <property type="match status" value="1"/>
</dbReference>
<evidence type="ECO:0000256" key="7">
    <source>
        <dbReference type="ARBA" id="ARBA00022679"/>
    </source>
</evidence>
<name>A0A1I4B0G0_9PSEU</name>
<proteinExistence type="inferred from homology"/>
<feature type="binding site" evidence="14">
    <location>
        <position position="46"/>
    </location>
    <ligand>
        <name>L-glutamate</name>
        <dbReference type="ChEBI" id="CHEBI:29985"/>
    </ligand>
</feature>
<feature type="binding site" evidence="14">
    <location>
        <position position="150"/>
    </location>
    <ligand>
        <name>pyridoxal 5'-phosphate</name>
        <dbReference type="ChEBI" id="CHEBI:597326"/>
    </ligand>
</feature>
<comment type="pathway">
    <text evidence="14">Cofactor biosynthesis; pyridoxine 5'-phosphate biosynthesis; pyridoxine 5'-phosphate from D-erythrose 4-phosphate: step 3/5.</text>
</comment>
<evidence type="ECO:0000256" key="11">
    <source>
        <dbReference type="ARBA" id="ARBA00023299"/>
    </source>
</evidence>
<reference evidence="16 17" key="1">
    <citation type="submission" date="2016-10" db="EMBL/GenBank/DDBJ databases">
        <authorList>
            <person name="de Groot N.N."/>
        </authorList>
    </citation>
    <scope>NUCLEOTIDE SEQUENCE [LARGE SCALE GENOMIC DNA]</scope>
    <source>
        <strain evidence="16 17">DSM 44468</strain>
    </source>
</reference>
<dbReference type="PANTHER" id="PTHR21152:SF40">
    <property type="entry name" value="ALANINE--GLYOXYLATE AMINOTRANSFERASE"/>
    <property type="match status" value="1"/>
</dbReference>
<dbReference type="PANTHER" id="PTHR21152">
    <property type="entry name" value="AMINOTRANSFERASE CLASS V"/>
    <property type="match status" value="1"/>
</dbReference>
<gene>
    <name evidence="14" type="primary">serC</name>
    <name evidence="16" type="ORF">SAMN05421835_12619</name>
</gene>
<comment type="catalytic activity">
    <reaction evidence="12 14">
        <text>4-(phosphooxy)-L-threonine + 2-oxoglutarate = (R)-3-hydroxy-2-oxo-4-phosphooxybutanoate + L-glutamate</text>
        <dbReference type="Rhea" id="RHEA:16573"/>
        <dbReference type="ChEBI" id="CHEBI:16810"/>
        <dbReference type="ChEBI" id="CHEBI:29985"/>
        <dbReference type="ChEBI" id="CHEBI:58452"/>
        <dbReference type="ChEBI" id="CHEBI:58538"/>
        <dbReference type="EC" id="2.6.1.52"/>
    </reaction>
</comment>
<dbReference type="EMBL" id="FORP01000026">
    <property type="protein sequence ID" value="SFK62174.1"/>
    <property type="molecule type" value="Genomic_DNA"/>
</dbReference>
<dbReference type="OrthoDB" id="975012at2"/>
<accession>A0A1I4B0G0</accession>
<keyword evidence="11 14" id="KW-0718">Serine biosynthesis</keyword>
<keyword evidence="9 14" id="KW-0664">Pyridoxine biosynthesis</keyword>
<evidence type="ECO:0000259" key="15">
    <source>
        <dbReference type="Pfam" id="PF00266"/>
    </source>
</evidence>
<evidence type="ECO:0000256" key="10">
    <source>
        <dbReference type="ARBA" id="ARBA00023194"/>
    </source>
</evidence>
<evidence type="ECO:0000256" key="8">
    <source>
        <dbReference type="ARBA" id="ARBA00022898"/>
    </source>
</evidence>
<dbReference type="GO" id="GO:0017000">
    <property type="term" value="P:antibiotic biosynthetic process"/>
    <property type="evidence" value="ECO:0007669"/>
    <property type="project" value="UniProtKB-KW"/>
</dbReference>
<dbReference type="InterPro" id="IPR006272">
    <property type="entry name" value="Pser_aminoTfrase_mycobac"/>
</dbReference>
<dbReference type="GO" id="GO:0008615">
    <property type="term" value="P:pyridoxine biosynthetic process"/>
    <property type="evidence" value="ECO:0007669"/>
    <property type="project" value="UniProtKB-UniRule"/>
</dbReference>
<dbReference type="GO" id="GO:0005737">
    <property type="term" value="C:cytoplasm"/>
    <property type="evidence" value="ECO:0007669"/>
    <property type="project" value="UniProtKB-SubCell"/>
</dbReference>
<dbReference type="RefSeq" id="WP_091514608.1">
    <property type="nucleotide sequence ID" value="NZ_CBDQZW010000021.1"/>
</dbReference>
<feature type="binding site" evidence="14">
    <location>
        <position position="104"/>
    </location>
    <ligand>
        <name>pyridoxal 5'-phosphate</name>
        <dbReference type="ChEBI" id="CHEBI:597326"/>
    </ligand>
</feature>
<dbReference type="GO" id="GO:0004648">
    <property type="term" value="F:O-phospho-L-serine:2-oxoglutarate aminotransferase activity"/>
    <property type="evidence" value="ECO:0007669"/>
    <property type="project" value="UniProtKB-UniRule"/>
</dbReference>
<keyword evidence="6 14" id="KW-0028">Amino-acid biosynthesis</keyword>
<evidence type="ECO:0000256" key="5">
    <source>
        <dbReference type="ARBA" id="ARBA00022576"/>
    </source>
</evidence>
<organism evidence="16 17">
    <name type="scientific">Amycolatopsis sacchari</name>
    <dbReference type="NCBI Taxonomy" id="115433"/>
    <lineage>
        <taxon>Bacteria</taxon>
        <taxon>Bacillati</taxon>
        <taxon>Actinomycetota</taxon>
        <taxon>Actinomycetes</taxon>
        <taxon>Pseudonocardiales</taxon>
        <taxon>Pseudonocardiaceae</taxon>
        <taxon>Amycolatopsis</taxon>
    </lineage>
</organism>
<evidence type="ECO:0000256" key="13">
    <source>
        <dbReference type="ARBA" id="ARBA00049007"/>
    </source>
</evidence>
<evidence type="ECO:0000313" key="17">
    <source>
        <dbReference type="Proteomes" id="UP000199025"/>
    </source>
</evidence>
<keyword evidence="4 14" id="KW-0963">Cytoplasm</keyword>
<dbReference type="EC" id="2.6.1.52" evidence="14"/>
<dbReference type="PIRSF" id="PIRSF000525">
    <property type="entry name" value="SerC"/>
    <property type="match status" value="1"/>
</dbReference>
<dbReference type="AlphaFoldDB" id="A0A1I4B0G0"/>
<comment type="function">
    <text evidence="1 14">Catalyzes the reversible conversion of 3-phosphohydroxypyruvate to phosphoserine and of 3-hydroxy-2-oxo-4-phosphonooxybutanoate to phosphohydroxythreonine.</text>
</comment>
<dbReference type="Gene3D" id="3.40.640.10">
    <property type="entry name" value="Type I PLP-dependent aspartate aminotransferase-like (Major domain)"/>
    <property type="match status" value="1"/>
</dbReference>
<dbReference type="STRING" id="115433.SAMN05421835_12619"/>
<comment type="similarity">
    <text evidence="3 14">Belongs to the class-V pyridoxal-phosphate-dependent aminotransferase family. SerC subfamily.</text>
</comment>
<dbReference type="Proteomes" id="UP000199025">
    <property type="component" value="Unassembled WGS sequence"/>
</dbReference>
<comment type="cofactor">
    <cofactor evidence="14">
        <name>pyridoxal 5'-phosphate</name>
        <dbReference type="ChEBI" id="CHEBI:597326"/>
    </cofactor>
    <text evidence="14">Binds 1 pyridoxal phosphate per subunit.</text>
</comment>
<dbReference type="InterPro" id="IPR015422">
    <property type="entry name" value="PyrdxlP-dep_Trfase_small"/>
</dbReference>
<dbReference type="GO" id="GO:0006564">
    <property type="term" value="P:L-serine biosynthetic process"/>
    <property type="evidence" value="ECO:0007669"/>
    <property type="project" value="UniProtKB-UniRule"/>
</dbReference>
<feature type="modified residue" description="N6-(pyridoxal phosphate)lysine" evidence="14">
    <location>
        <position position="196"/>
    </location>
</feature>
<comment type="subunit">
    <text evidence="14">Homodimer.</text>
</comment>
<dbReference type="UniPathway" id="UPA00135">
    <property type="reaction ID" value="UER00197"/>
</dbReference>
<dbReference type="HAMAP" id="MF_00160">
    <property type="entry name" value="SerC_aminotrans_5"/>
    <property type="match status" value="1"/>
</dbReference>
<dbReference type="GO" id="GO:0004760">
    <property type="term" value="F:L-serine-pyruvate transaminase activity"/>
    <property type="evidence" value="ECO:0007669"/>
    <property type="project" value="TreeGrafter"/>
</dbReference>
<dbReference type="InterPro" id="IPR015421">
    <property type="entry name" value="PyrdxlP-dep_Trfase_major"/>
</dbReference>
<dbReference type="GO" id="GO:0030170">
    <property type="term" value="F:pyridoxal phosphate binding"/>
    <property type="evidence" value="ECO:0007669"/>
    <property type="project" value="UniProtKB-UniRule"/>
</dbReference>
<evidence type="ECO:0000256" key="12">
    <source>
        <dbReference type="ARBA" id="ARBA00047630"/>
    </source>
</evidence>
<evidence type="ECO:0000256" key="9">
    <source>
        <dbReference type="ARBA" id="ARBA00023096"/>
    </source>
</evidence>
<keyword evidence="10" id="KW-0045">Antibiotic biosynthesis</keyword>
<dbReference type="UniPathway" id="UPA00244">
    <property type="reaction ID" value="UER00311"/>
</dbReference>
<evidence type="ECO:0000256" key="1">
    <source>
        <dbReference type="ARBA" id="ARBA00003483"/>
    </source>
</evidence>
<evidence type="ECO:0000256" key="4">
    <source>
        <dbReference type="ARBA" id="ARBA00022490"/>
    </source>
</evidence>
<evidence type="ECO:0000313" key="16">
    <source>
        <dbReference type="EMBL" id="SFK62174.1"/>
    </source>
</evidence>
<dbReference type="GO" id="GO:0019265">
    <property type="term" value="P:glycine biosynthetic process, by transamination of glyoxylate"/>
    <property type="evidence" value="ECO:0007669"/>
    <property type="project" value="TreeGrafter"/>
</dbReference>
<keyword evidence="17" id="KW-1185">Reference proteome</keyword>
<keyword evidence="7 14" id="KW-0808">Transferase</keyword>
<dbReference type="InterPro" id="IPR000192">
    <property type="entry name" value="Aminotrans_V_dom"/>
</dbReference>
<evidence type="ECO:0000256" key="3">
    <source>
        <dbReference type="ARBA" id="ARBA00006904"/>
    </source>
</evidence>
<comment type="caution">
    <text evidence="14">Lacks conserved residue(s) required for the propagation of feature annotation.</text>
</comment>
<sequence>MSAELTIPADLKPSDGRFGCGPSKVRTEQLANLASEGAKYLGTSHRQKPVKSLVGRVRAGLSELFSLPEGYEVVLGNGGTTAFWDAAAFGLVRERAQHFTYGEFSSKFATVTKGAPFLADSIVVKSEPGSAPEIAYEQGADLVGWAHNETSTGVAVPVRRPAGSEGALVAIDATSGAGGLPVKAEDFDVYYFAPQKSFASDGGLWLALMSPAAIERVGEIGGGDRWIPEFLSLTTALDNSRKDQTYNTPAVATLFLLADQIEWMLSNGGLDWAVSRTKDSSTRLYEWAEKTSYTVPFVKDPALRSQVVGTIDFVDEVDAAEVAKTLRANGIVDVEPYRKLGRNQLRVGMFPAIEPDDVSALTACIEYVVERQGK</sequence>
<feature type="domain" description="Aminotransferase class V" evidence="15">
    <location>
        <begin position="138"/>
        <end position="331"/>
    </location>
</feature>
<comment type="subcellular location">
    <subcellularLocation>
        <location evidence="14">Cytoplasm</location>
    </subcellularLocation>
</comment>
<evidence type="ECO:0000256" key="6">
    <source>
        <dbReference type="ARBA" id="ARBA00022605"/>
    </source>
</evidence>
<evidence type="ECO:0000256" key="2">
    <source>
        <dbReference type="ARBA" id="ARBA00005099"/>
    </source>
</evidence>
<keyword evidence="5 14" id="KW-0032">Aminotransferase</keyword>
<dbReference type="NCBIfam" id="TIGR01366">
    <property type="entry name" value="serC_3"/>
    <property type="match status" value="1"/>
</dbReference>
<comment type="pathway">
    <text evidence="2 14">Amino-acid biosynthesis; L-serine biosynthesis; L-serine from 3-phospho-D-glycerate: step 2/3.</text>
</comment>
<evidence type="ECO:0000256" key="14">
    <source>
        <dbReference type="HAMAP-Rule" id="MF_00160"/>
    </source>
</evidence>
<dbReference type="InterPro" id="IPR022278">
    <property type="entry name" value="Pser_aminoTfrase"/>
</dbReference>